<dbReference type="InterPro" id="IPR024437">
    <property type="entry name" value="DUF3825"/>
</dbReference>
<feature type="domain" description="DUF3825" evidence="2">
    <location>
        <begin position="415"/>
        <end position="690"/>
    </location>
</feature>
<feature type="compositionally biased region" description="Pro residues" evidence="1">
    <location>
        <begin position="228"/>
        <end position="247"/>
    </location>
</feature>
<gene>
    <name evidence="3" type="ORF">Pcatena_03590</name>
</gene>
<keyword evidence="4" id="KW-1185">Reference proteome</keyword>
<feature type="compositionally biased region" description="Low complexity" evidence="1">
    <location>
        <begin position="153"/>
        <end position="170"/>
    </location>
</feature>
<feature type="region of interest" description="Disordered" evidence="1">
    <location>
        <begin position="99"/>
        <end position="211"/>
    </location>
</feature>
<feature type="region of interest" description="Disordered" evidence="1">
    <location>
        <begin position="223"/>
        <end position="263"/>
    </location>
</feature>
<dbReference type="EMBL" id="AP019367">
    <property type="protein sequence ID" value="BBH49772.1"/>
    <property type="molecule type" value="Genomic_DNA"/>
</dbReference>
<dbReference type="Pfam" id="PF12873">
    <property type="entry name" value="DUF3825"/>
    <property type="match status" value="1"/>
</dbReference>
<feature type="compositionally biased region" description="Low complexity" evidence="1">
    <location>
        <begin position="248"/>
        <end position="261"/>
    </location>
</feature>
<dbReference type="OrthoDB" id="3170948at2"/>
<dbReference type="Proteomes" id="UP000273154">
    <property type="component" value="Chromosome"/>
</dbReference>
<evidence type="ECO:0000313" key="3">
    <source>
        <dbReference type="EMBL" id="BBH49772.1"/>
    </source>
</evidence>
<feature type="compositionally biased region" description="Low complexity" evidence="1">
    <location>
        <begin position="191"/>
        <end position="211"/>
    </location>
</feature>
<feature type="compositionally biased region" description="Basic and acidic residues" evidence="1">
    <location>
        <begin position="125"/>
        <end position="147"/>
    </location>
</feature>
<proteinExistence type="predicted"/>
<accession>A0A3G9K544</accession>
<feature type="compositionally biased region" description="Basic residues" evidence="1">
    <location>
        <begin position="110"/>
        <end position="124"/>
    </location>
</feature>
<dbReference type="RefSeq" id="WP_126421110.1">
    <property type="nucleotide sequence ID" value="NZ_AP019367.1"/>
</dbReference>
<evidence type="ECO:0000313" key="4">
    <source>
        <dbReference type="Proteomes" id="UP000273154"/>
    </source>
</evidence>
<sequence length="698" mass="73638">MSKKHLVENGPVTLTDANRLYMYALLRQAVGCGRQVFMPRVLEVLAEAGLTPENLGFESAEALFSKLADFCQLTTFKGGRHYVTVTPRADWDDALAAAEESKKPAGKGGKPWKRKKGAVKPVRPKTREPKPEPQPKPKPEAAAKKTAEPQPTPTEQAEASVEPAPVVEAAPEPEREPQPEREPKKAEEPVEQAAPKASAEPATATTDPGTTVTIPSILEQIAAQTPAEPEPSPAAPEPAPEPTPKPATPAAADPGAVATAPRTRDDLPRSFADEVSVKPAILGLLTRLLPFDADINRVLDEDLRVARATGTASGSRNLVTFPLRYLQEDGSAPLTVTIRRQAKAGDARRWQLTLVDGDDGTGSAHEAAGIEGLPQAEGGCWSQLSGARASDAADPVRDLAQFMEIGTWEGTLGTLATAAAPEKWNYPGEGVGKANRYGALRDYLASTLARVRAMGALAVAADGSLAAFDTGLATPMDEELYAVLSPTGTDIPWRLDGFATAGSGELGARLSATLPQLPARASYLGSIDDVAMRASAMVIPDYRSLLSAGLDRLPRGFLSQLVAGSDAEPLLGSLGQAQAPADHARAVKALARAIADEPGRYRRACRALEDAIALSRARAQRSYRHVAPAYDAARDRMLLLLPLALVDDAHVDCALALELMPSGAYQATSVVSPSRAYACARVVSAETPAWLAAADVLA</sequence>
<dbReference type="AlphaFoldDB" id="A0A3G9K544"/>
<organism evidence="3 4">
    <name type="scientific">Parolsenella catena</name>
    <dbReference type="NCBI Taxonomy" id="2003188"/>
    <lineage>
        <taxon>Bacteria</taxon>
        <taxon>Bacillati</taxon>
        <taxon>Actinomycetota</taxon>
        <taxon>Coriobacteriia</taxon>
        <taxon>Coriobacteriales</taxon>
        <taxon>Atopobiaceae</taxon>
        <taxon>Parolsenella</taxon>
    </lineage>
</organism>
<evidence type="ECO:0000256" key="1">
    <source>
        <dbReference type="SAM" id="MobiDB-lite"/>
    </source>
</evidence>
<protein>
    <recommendedName>
        <fullName evidence="2">DUF3825 domain-containing protein</fullName>
    </recommendedName>
</protein>
<feature type="compositionally biased region" description="Basic and acidic residues" evidence="1">
    <location>
        <begin position="172"/>
        <end position="188"/>
    </location>
</feature>
<evidence type="ECO:0000259" key="2">
    <source>
        <dbReference type="Pfam" id="PF12873"/>
    </source>
</evidence>
<name>A0A3G9K544_9ACTN</name>
<reference evidence="4" key="1">
    <citation type="submission" date="2018-11" db="EMBL/GenBank/DDBJ databases">
        <title>Comparative genomics of Parolsenella catena and Libanicoccus massiliensis: Reclassification of Libanicoccus massiliensis as Parolsenella massiliensis comb. nov.</title>
        <authorList>
            <person name="Sakamoto M."/>
            <person name="Ikeyama N."/>
            <person name="Murakami T."/>
            <person name="Mori H."/>
            <person name="Yuki M."/>
            <person name="Ohkuma M."/>
        </authorList>
    </citation>
    <scope>NUCLEOTIDE SEQUENCE [LARGE SCALE GENOMIC DNA]</scope>
    <source>
        <strain evidence="4">JCM 31932</strain>
    </source>
</reference>
<dbReference type="GeneID" id="88849755"/>
<dbReference type="KEGG" id="pcat:Pcatena_03590"/>